<comment type="similarity">
    <text evidence="3 12">Belongs to the glycosyl hydrolase 47 family.</text>
</comment>
<accession>A8N9H0</accession>
<dbReference type="AlphaFoldDB" id="A8N9H0"/>
<comment type="catalytic activity">
    <reaction evidence="9">
        <text>N(4)-(alpha-D-Man-(1-&gt;2)-alpha-D-Man-(1-&gt;2)-alpha-D-Man-(1-&gt;3)-[alpha-D-Man-(1-&gt;2)-alpha-D-Man-(1-&gt;3)-[alpha-D-Man-(1-&gt;2)-alpha-D-Man-(1-&gt;6)]-alpha-D-Man-(1-&gt;6)]-beta-D-Man-(1-&gt;4)-beta-D-GlcNAc-(1-&gt;4)-beta-D-GlcNAc)-L-asparaginyl-[protein] (N-glucan mannose isomer 9A1,2,3B1,2,3) + 4 H2O = N(4)-(alpha-D-Man-(1-&gt;3)-[alpha-D-Man-(1-&gt;3)-[alpha-D-Man-(1-&gt;6)]-alpha-D-Man-(1-&gt;6)]-beta-D-Man-(1-&gt;4)-beta-D-GlcNAc-(1-&gt;4)-beta-D-GlcNAc)-L-asparaginyl-[protein] (N-glucan mannose isomer 5A1,2) + 4 beta-D-mannose</text>
        <dbReference type="Rhea" id="RHEA:56008"/>
        <dbReference type="Rhea" id="RHEA-COMP:14356"/>
        <dbReference type="Rhea" id="RHEA-COMP:14367"/>
        <dbReference type="ChEBI" id="CHEBI:15377"/>
        <dbReference type="ChEBI" id="CHEBI:28563"/>
        <dbReference type="ChEBI" id="CHEBI:59087"/>
        <dbReference type="ChEBI" id="CHEBI:139493"/>
        <dbReference type="EC" id="3.2.1.113"/>
    </reaction>
</comment>
<keyword evidence="6 10" id="KW-0106">Calcium</keyword>
<evidence type="ECO:0000256" key="5">
    <source>
        <dbReference type="ARBA" id="ARBA00022801"/>
    </source>
</evidence>
<dbReference type="SUPFAM" id="SSF48225">
    <property type="entry name" value="Seven-hairpin glycosidases"/>
    <property type="match status" value="1"/>
</dbReference>
<dbReference type="eggNOG" id="KOG2204">
    <property type="taxonomic scope" value="Eukaryota"/>
</dbReference>
<feature type="binding site" evidence="10">
    <location>
        <position position="598"/>
    </location>
    <ligand>
        <name>Ca(2+)</name>
        <dbReference type="ChEBI" id="CHEBI:29108"/>
    </ligand>
</feature>
<dbReference type="InterPro" id="IPR036026">
    <property type="entry name" value="Seven-hairpin_glycosidases"/>
</dbReference>
<evidence type="ECO:0000313" key="15">
    <source>
        <dbReference type="Proteomes" id="UP000001861"/>
    </source>
</evidence>
<dbReference type="InterPro" id="IPR012341">
    <property type="entry name" value="6hp_glycosidase-like_sf"/>
</dbReference>
<evidence type="ECO:0000256" key="12">
    <source>
        <dbReference type="RuleBase" id="RU361193"/>
    </source>
</evidence>
<protein>
    <recommendedName>
        <fullName evidence="12">alpha-1,2-Mannosidase</fullName>
        <ecNumber evidence="12">3.2.1.-</ecNumber>
    </recommendedName>
</protein>
<evidence type="ECO:0000256" key="4">
    <source>
        <dbReference type="ARBA" id="ARBA00022723"/>
    </source>
</evidence>
<dbReference type="HOGENOM" id="CLU_003818_0_2_1"/>
<evidence type="ECO:0000256" key="10">
    <source>
        <dbReference type="PIRSR" id="PIRSR601382-2"/>
    </source>
</evidence>
<dbReference type="EC" id="3.2.1.-" evidence="12"/>
<name>A8N9H0_COPC7</name>
<evidence type="ECO:0000256" key="1">
    <source>
        <dbReference type="ARBA" id="ARBA00001913"/>
    </source>
</evidence>
<dbReference type="KEGG" id="cci:CC1G_09005"/>
<proteinExistence type="inferred from homology"/>
<keyword evidence="13" id="KW-0472">Membrane</keyword>
<dbReference type="EMBL" id="AACS02000007">
    <property type="protein sequence ID" value="EAU90323.2"/>
    <property type="molecule type" value="Genomic_DNA"/>
</dbReference>
<evidence type="ECO:0000256" key="3">
    <source>
        <dbReference type="ARBA" id="ARBA00007658"/>
    </source>
</evidence>
<dbReference type="STRING" id="240176.A8N9H0"/>
<keyword evidence="4 10" id="KW-0479">Metal-binding</keyword>
<dbReference type="InterPro" id="IPR001382">
    <property type="entry name" value="Glyco_hydro_47"/>
</dbReference>
<keyword evidence="5 12" id="KW-0378">Hydrolase</keyword>
<dbReference type="GO" id="GO:0036503">
    <property type="term" value="P:ERAD pathway"/>
    <property type="evidence" value="ECO:0007669"/>
    <property type="project" value="UniProtKB-ARBA"/>
</dbReference>
<comment type="caution">
    <text evidence="14">The sequence shown here is derived from an EMBL/GenBank/DDBJ whole genome shotgun (WGS) entry which is preliminary data.</text>
</comment>
<comment type="pathway">
    <text evidence="2">Protein modification; protein glycosylation.</text>
</comment>
<keyword evidence="7 11" id="KW-1015">Disulfide bond</keyword>
<comment type="cofactor">
    <cofactor evidence="1 10">
        <name>Ca(2+)</name>
        <dbReference type="ChEBI" id="CHEBI:29108"/>
    </cofactor>
</comment>
<dbReference type="PANTHER" id="PTHR11742:SF55">
    <property type="entry name" value="ENDOPLASMIC RETICULUM MANNOSYL-OLIGOSACCHARIDE 1,2-ALPHA-MANNOSIDASE"/>
    <property type="match status" value="1"/>
</dbReference>
<dbReference type="GO" id="GO:0005975">
    <property type="term" value="P:carbohydrate metabolic process"/>
    <property type="evidence" value="ECO:0007669"/>
    <property type="project" value="InterPro"/>
</dbReference>
<dbReference type="OMA" id="WRMFKNI"/>
<dbReference type="PRINTS" id="PR00747">
    <property type="entry name" value="GLYHDRLASE47"/>
</dbReference>
<evidence type="ECO:0000256" key="6">
    <source>
        <dbReference type="ARBA" id="ARBA00022837"/>
    </source>
</evidence>
<evidence type="ECO:0000256" key="2">
    <source>
        <dbReference type="ARBA" id="ARBA00004922"/>
    </source>
</evidence>
<dbReference type="GO" id="GO:0016020">
    <property type="term" value="C:membrane"/>
    <property type="evidence" value="ECO:0007669"/>
    <property type="project" value="InterPro"/>
</dbReference>
<keyword evidence="12" id="KW-0326">Glycosidase</keyword>
<gene>
    <name evidence="14" type="ORF">CC1G_09005</name>
</gene>
<dbReference type="RefSeq" id="XP_001831476.2">
    <property type="nucleotide sequence ID" value="XM_001831424.2"/>
</dbReference>
<dbReference type="GO" id="GO:0005509">
    <property type="term" value="F:calcium ion binding"/>
    <property type="evidence" value="ECO:0007669"/>
    <property type="project" value="InterPro"/>
</dbReference>
<evidence type="ECO:0000313" key="14">
    <source>
        <dbReference type="EMBL" id="EAU90323.2"/>
    </source>
</evidence>
<dbReference type="Proteomes" id="UP000001861">
    <property type="component" value="Unassembled WGS sequence"/>
</dbReference>
<reference evidence="14 15" key="1">
    <citation type="journal article" date="2010" name="Proc. Natl. Acad. Sci. U.S.A.">
        <title>Insights into evolution of multicellular fungi from the assembled chromosomes of the mushroom Coprinopsis cinerea (Coprinus cinereus).</title>
        <authorList>
            <person name="Stajich J.E."/>
            <person name="Wilke S.K."/>
            <person name="Ahren D."/>
            <person name="Au C.H."/>
            <person name="Birren B.W."/>
            <person name="Borodovsky M."/>
            <person name="Burns C."/>
            <person name="Canback B."/>
            <person name="Casselton L.A."/>
            <person name="Cheng C.K."/>
            <person name="Deng J."/>
            <person name="Dietrich F.S."/>
            <person name="Fargo D.C."/>
            <person name="Farman M.L."/>
            <person name="Gathman A.C."/>
            <person name="Goldberg J."/>
            <person name="Guigo R."/>
            <person name="Hoegger P.J."/>
            <person name="Hooker J.B."/>
            <person name="Huggins A."/>
            <person name="James T.Y."/>
            <person name="Kamada T."/>
            <person name="Kilaru S."/>
            <person name="Kodira C."/>
            <person name="Kues U."/>
            <person name="Kupfer D."/>
            <person name="Kwan H.S."/>
            <person name="Lomsadze A."/>
            <person name="Li W."/>
            <person name="Lilly W.W."/>
            <person name="Ma L.J."/>
            <person name="Mackey A.J."/>
            <person name="Manning G."/>
            <person name="Martin F."/>
            <person name="Muraguchi H."/>
            <person name="Natvig D.O."/>
            <person name="Palmerini H."/>
            <person name="Ramesh M.A."/>
            <person name="Rehmeyer C.J."/>
            <person name="Roe B.A."/>
            <person name="Shenoy N."/>
            <person name="Stanke M."/>
            <person name="Ter-Hovhannisyan V."/>
            <person name="Tunlid A."/>
            <person name="Velagapudi R."/>
            <person name="Vision T.J."/>
            <person name="Zeng Q."/>
            <person name="Zolan M.E."/>
            <person name="Pukkila P.J."/>
        </authorList>
    </citation>
    <scope>NUCLEOTIDE SEQUENCE [LARGE SCALE GENOMIC DNA]</scope>
    <source>
        <strain evidence="15">Okayama-7 / 130 / ATCC MYA-4618 / FGSC 9003</strain>
    </source>
</reference>
<dbReference type="InParanoid" id="A8N9H0"/>
<dbReference type="Pfam" id="PF01532">
    <property type="entry name" value="Glyco_hydro_47"/>
    <property type="match status" value="1"/>
</dbReference>
<keyword evidence="13" id="KW-0812">Transmembrane</keyword>
<keyword evidence="15" id="KW-1185">Reference proteome</keyword>
<sequence>MYNFSVQKISARFSQLYRERPTRTKILYGVLAFFICLGLYKSIPDGAGSALFGFSGADAYIPASVWRYRAERVKQAVQHAYRGYELYAMPKDELRPLTNEGMNYYNGWAVTAFDSLDTLWLLGLKEEYDRALEVVQKVDFQVPINPRGLVPFFETIIRYMGGLLSAYALSKDPILLKRAEDLADALDPIFSTPSGLPAFAVNPLSNWTDGNSTGVLAEIASWQLEYTYLAHASGKKKYLDHVQNLNNILYQANLNASNGMLPVGWDLKTGAPETREVKVSVGAQADSAHEYLLKQYLLTAQTDKINLELYLHTTSHILTNLLYLSPKRQLLYVTDTASSRLQTPLASHTFEHLSCFLPGLLALGAHTLPLDNLRKLGIDISTLGTEARFGNASQLHNKVANFNLKKLHLWAAEGLAQTCWLTYADQPTGLGPDEMLMQSFAPGAYMWNEEANAWTKAPPGDNTYLWIDAMEKWKETGSKGPIPGLSNPKPVLGRESGRDYYIRRANYLLRPETVESFYILWKVTGDVKWRTRGWAVFEALERETKTETGYVTLKNVAWSPPLQGNSMPSFFLAETLKYLYLLFSEEDPLPLDKWVFNTEAHPLPIFQWTDDERVRFNITSY</sequence>
<organism evidence="14 15">
    <name type="scientific">Coprinopsis cinerea (strain Okayama-7 / 130 / ATCC MYA-4618 / FGSC 9003)</name>
    <name type="common">Inky cap fungus</name>
    <name type="synonym">Hormographiella aspergillata</name>
    <dbReference type="NCBI Taxonomy" id="240176"/>
    <lineage>
        <taxon>Eukaryota</taxon>
        <taxon>Fungi</taxon>
        <taxon>Dikarya</taxon>
        <taxon>Basidiomycota</taxon>
        <taxon>Agaricomycotina</taxon>
        <taxon>Agaricomycetes</taxon>
        <taxon>Agaricomycetidae</taxon>
        <taxon>Agaricales</taxon>
        <taxon>Agaricineae</taxon>
        <taxon>Psathyrellaceae</taxon>
        <taxon>Coprinopsis</taxon>
    </lineage>
</organism>
<dbReference type="GO" id="GO:0005783">
    <property type="term" value="C:endoplasmic reticulum"/>
    <property type="evidence" value="ECO:0007669"/>
    <property type="project" value="TreeGrafter"/>
</dbReference>
<evidence type="ECO:0000256" key="9">
    <source>
        <dbReference type="ARBA" id="ARBA00048605"/>
    </source>
</evidence>
<dbReference type="VEuPathDB" id="FungiDB:CC1G_09005"/>
<dbReference type="Gene3D" id="1.50.10.10">
    <property type="match status" value="1"/>
</dbReference>
<evidence type="ECO:0000256" key="8">
    <source>
        <dbReference type="ARBA" id="ARBA00047669"/>
    </source>
</evidence>
<comment type="catalytic activity">
    <reaction evidence="8">
        <text>N(4)-(alpha-D-Man-(1-&gt;2)-alpha-D-Man-(1-&gt;2)-alpha-D-Man-(1-&gt;3)-[alpha-D-Man-(1-&gt;3)-[alpha-D-Man-(1-&gt;2)-alpha-D-Man-(1-&gt;6)]-alpha-D-Man-(1-&gt;6)]-beta-D-Man-(1-&gt;4)-beta-D-GlcNAc-(1-&gt;4)-beta-D-GlcNAc)-L-asparaginyl-[protein] (N-glucan mannose isomer 8A1,2,3B1,3) + 3 H2O = N(4)-(alpha-D-Man-(1-&gt;3)-[alpha-D-Man-(1-&gt;3)-[alpha-D-Man-(1-&gt;6)]-alpha-D-Man-(1-&gt;6)]-beta-D-Man-(1-&gt;4)-beta-D-GlcNAc-(1-&gt;4)-beta-D-GlcNAc)-L-asparaginyl-[protein] (N-glucan mannose isomer 5A1,2) + 3 beta-D-mannose</text>
        <dbReference type="Rhea" id="RHEA:56028"/>
        <dbReference type="Rhea" id="RHEA-COMP:14358"/>
        <dbReference type="Rhea" id="RHEA-COMP:14367"/>
        <dbReference type="ChEBI" id="CHEBI:15377"/>
        <dbReference type="ChEBI" id="CHEBI:28563"/>
        <dbReference type="ChEBI" id="CHEBI:59087"/>
        <dbReference type="ChEBI" id="CHEBI:60628"/>
        <dbReference type="EC" id="3.2.1.113"/>
    </reaction>
</comment>
<feature type="transmembrane region" description="Helical" evidence="13">
    <location>
        <begin position="26"/>
        <end position="43"/>
    </location>
</feature>
<evidence type="ECO:0000256" key="13">
    <source>
        <dbReference type="SAM" id="Phobius"/>
    </source>
</evidence>
<dbReference type="GO" id="GO:0004571">
    <property type="term" value="F:mannosyl-oligosaccharide 1,2-alpha-mannosidase activity"/>
    <property type="evidence" value="ECO:0007669"/>
    <property type="project" value="UniProtKB-EC"/>
</dbReference>
<evidence type="ECO:0000256" key="11">
    <source>
        <dbReference type="PIRSR" id="PIRSR601382-3"/>
    </source>
</evidence>
<evidence type="ECO:0000256" key="7">
    <source>
        <dbReference type="ARBA" id="ARBA00023157"/>
    </source>
</evidence>
<dbReference type="GeneID" id="6007936"/>
<dbReference type="OrthoDB" id="8118055at2759"/>
<dbReference type="InterPro" id="IPR050749">
    <property type="entry name" value="Glycosyl_Hydrolase_47"/>
</dbReference>
<dbReference type="PANTHER" id="PTHR11742">
    <property type="entry name" value="MANNOSYL-OLIGOSACCHARIDE ALPHA-1,2-MANNOSIDASE-RELATED"/>
    <property type="match status" value="1"/>
</dbReference>
<keyword evidence="13" id="KW-1133">Transmembrane helix</keyword>
<feature type="disulfide bond" evidence="11">
    <location>
        <begin position="355"/>
        <end position="419"/>
    </location>
</feature>